<organism evidence="5">
    <name type="scientific">hydrothermal vent metagenome</name>
    <dbReference type="NCBI Taxonomy" id="652676"/>
    <lineage>
        <taxon>unclassified sequences</taxon>
        <taxon>metagenomes</taxon>
        <taxon>ecological metagenomes</taxon>
    </lineage>
</organism>
<accession>A0A1W1DUD6</accession>
<feature type="domain" description="ABC toxin N-terminal" evidence="4">
    <location>
        <begin position="1034"/>
        <end position="1143"/>
    </location>
</feature>
<dbReference type="InterPro" id="IPR040840">
    <property type="entry name" value="TcA_TcB_BD"/>
</dbReference>
<evidence type="ECO:0000256" key="1">
    <source>
        <dbReference type="ARBA" id="ARBA00023026"/>
    </source>
</evidence>
<protein>
    <submittedName>
        <fullName evidence="5">Insecticidal toxin complex protein TccB3</fullName>
    </submittedName>
</protein>
<reference evidence="5" key="1">
    <citation type="submission" date="2016-10" db="EMBL/GenBank/DDBJ databases">
        <authorList>
            <person name="de Groot N.N."/>
        </authorList>
    </citation>
    <scope>NUCLEOTIDE SEQUENCE</scope>
</reference>
<dbReference type="InterPro" id="IPR041079">
    <property type="entry name" value="Neuraminidase-like"/>
</dbReference>
<dbReference type="EMBL" id="FPHY01000026">
    <property type="protein sequence ID" value="SFV85392.1"/>
    <property type="molecule type" value="Genomic_DNA"/>
</dbReference>
<feature type="domain" description="Neuraminidase-like" evidence="3">
    <location>
        <begin position="1175"/>
        <end position="1328"/>
    </location>
</feature>
<feature type="domain" description="Tc toxin complex TcA C-terminal TcB-binding" evidence="2">
    <location>
        <begin position="2468"/>
        <end position="2755"/>
    </location>
</feature>
<dbReference type="Pfam" id="PF03538">
    <property type="entry name" value="VRP1"/>
    <property type="match status" value="1"/>
</dbReference>
<dbReference type="Pfam" id="PF20220">
    <property type="entry name" value="ABC_toxin_N"/>
    <property type="match status" value="1"/>
</dbReference>
<evidence type="ECO:0000259" key="3">
    <source>
        <dbReference type="Pfam" id="PF18413"/>
    </source>
</evidence>
<dbReference type="InterPro" id="IPR046839">
    <property type="entry name" value="ABC_toxin_N"/>
</dbReference>
<keyword evidence="1" id="KW-0843">Virulence</keyword>
<evidence type="ECO:0000313" key="5">
    <source>
        <dbReference type="EMBL" id="SFV85392.1"/>
    </source>
</evidence>
<sequence length="2957" mass="335131">MVIYLADKGFHSANHIATLPRQQFLELCQDFPDSVQLENAYKAAQAIRSACMHIMANAKNLHPSGGFSNTKAFTADPDIFTSFEDLPSYEMLFGSLDYYDCAEFSSIFGPAAYLLDLMRITQVYISDVKANNIPEGLHFFDRRPDIKKLLLTEENTTTEVLKLKIVNERIDNLLKTHFTDAKKDYINWLDQTVYPFNMPFCLPLTQIHSGLNQVELSLSTIYKTLQIEAKYWFRESLTLSPNQHYLVTTMTKELATQVKLWGEVGKENPFENFPMCSVFSKHAGLNAKDLANLFRQNLNIDVEIQNATNFYISKHLAKYASITKHYFEIDGFGEDAIIVNLLGDGFVALDNLDMLGRFIRFSEYIGLSFQDTDWLLNVAEFLLAGIAPYDSGIKGNGRIDALGDDKLDVVGKIYELADLLQQPVTEILNSLGIIKTYGIGSNAISEAPFDIIFNGATNDNPYHPTYKGNPDFYKDTAQEWDVSNKDIPLSVANILSQLGLGKADLLALGKYILKVLNLFDRPLALNVENLSLLYSYSSMTNWLNITVAEFVLINENLTEVQVHTNTWVNPVNRLTWLVNIVVWMKKYNTNAFKVDYIVNGNISRYVDLGFSVKDFPQWLKSTRALTPLVDGKVTSKTIIKLVNTVADFLNAPQEVMKALFDMNSTDWVLGFLTSDSPEDAQLPIVKFSRLLTLNKFLQINTPVLLSSINQYPESYGFEQFPANGTRVGIDLVQLQSLTAFKHLQNQFNDTENDFIRYIGEVTPFVPKFDKGVGYKITDTNTITNTAESDGWSKSIVFSSSIVKGGGVSLKMGQVNNQVIFGLAASLASMQYDIINYAISTNDGELFVMEQGKTKESTFGKYTTNDVLSVERQGDTVNYLKNNVLFYTSTTKSTKDMHLCVTFKNKDDFVTDVQQFTVNSYETNKLLHHITNWDIGQVRTISARYSQYRVHTAAFIVLVNNIFSLTSNLGNDVNMLFSFADKTVINDSSGKNTDMQEAEKLLLAQLKSCYTPSNFQVIEQTILGGVLEKKRDVTAVIATWVLEKTYPDILYLRNLSEFLLTDVNVSAKITTSYIKEAINAAQLYLQRVKLDIEQYISQIEIEEVWWQWISNYRIWEANREIYLYPENYLEPSLRKNQSKEFQDFSQTLLQNEITTESVQVAFKKYFQGFKQVADLHYLSSYYTETNDKQAVYYFFAVSKMHPPQYYYCTYTYPLNDNFDFQNKGVWSLWNKVGVNINNSKNITPIYCFGKLMLFWVEIKKVNYSNVSSSTDKNDANGTADVKTNNLDVYKATIKYSFLKEDSSWEVAQILTDEEVIYVDDKQSISQNKFETSDDSYLLFSGLFTNMDSDEWNTVYVNSMGDNIVLYYGPFVNKVVDSSIKAPQELYVESIDILEDFQMRLFDLLEKRIGVPSVDSHIPYINIRVFNQYLEQKEVKAGYCVSSTPLLSSFLNGDDKRFVLDNNTYNRSLYANLAGNIYNNFQFGDDSQNAKLTVLEFFALAESLAKNPIIINLTTFIQRATQRGYIEQANSSYYATIQYSLLANDNVKRDQISKIMDETGKTTVTDEVFKAADQLLMTGENNRALMLFADIDIEYSNQFAVKNKSGAFLYENKDNSLFLNLQAKQGKQSGIISPRLFYGASLLNRDSFVMNGIDQALSRKIFSTLANDGYIFSLSVSEGHIGFKSSFQLLIDSVSNFFVDTEKFVGDMRDQNWGDLISYFSNLGLMDVPAVYKVFNIMLAAPFVYNNFFIESLLDRKNMVDRKTVSTAIYKALKTDAKILIDGNDRLSYAIIADKGYQAFKKILLSKMKDTKFTERECKGIFDQIINCNPTIKIFNKSYQSMLIDVDFSLNNCKDMDYNIIRMGTVAFARLQKQLEVADISQVLSLENQQIPITEGGVITDLILPKGTILPDLLKDDQIDFVQGPYAQYYWELFFHAPILIAKNLSYQNKFEEAINWLKYIFNPSKKRKHLTPTTFSTQAPKQIDVTTSANALKTLQDTKLDDNPYVDNDGNVNKNYKGNEDLSFLKLNVVQTQIIRDILSNYHLINPINHYWNFQPFRNHTLQTIKQLLTNGNPAIHQYESDPFDPFAIAQLRIGAFEKYVLILYVDILIQWGDNLFTVDTRESINEATMLYLYAYDLLGVKPEDLGAKHQQKPTNFEGILAHYQGKASAIPEFLVDMENHFDFKNMPITKAINQPFNDFPSYFCIPENDQLMMRWNTVEDRLHKIHNSLDIEGNFQNLALFAPPINPLELIRATESGGNALHTGSHDGNTPIYRFASIVQLAKQCIDNVISLGRLLEGNLEKYSAEDLFLLHTTQESVMLNLVSNLKQDSIEQEQNVLNGLNSNLKSAQDRKQYYDDLIKVDISSYEKSAQDSISDSSVLNITSGVVSAAASAAFGIPQAGSPFAMTYGGIQVGGVLSATAQGLSTASNAYSVDAQEALTSGGYDRRKQEWIFSSAQAEDQMQEIDNQILASKVRIKTAQQDLNNHEVQIQQNQANADYLHNKFSNKALYQWLSGRVSALYHQQYQLALETAVLAQKAYQFELNSEQVFIDIIYWDSAHRGLLAGESLLSSLMTMEQSYKTYLSDRKLEIEKTISLSEFAPQALTNFRNDGACNFTLTEKLFSHDFPGHYQRQIKSISISIPAIIGPYQNLHATLMQSNNSIVLTPDINAVKYLLNQQGGKDDNIRSDWRSNQQIAISKGIEDAGVFQLDFKDELYLPFENTGAVSSWSLSMPKDNNNIDYDSISDVIIHLRYTAIAGDSDFAKSVNTALGDSATYPTALYHDLSRSFLSNWEAFMQDHSSADQQQLKFDFNIKTLQYFNVVKLDKVIFRMITSDDIQIGAIKTKVLSLSIGKKPPVNVDMTGEISKGDAKGVIIKDWCEIKDEFTGSKVSGVGWATELKLEKNANTDTINGSWVLLFDLKAIQDSDLKGILKDGFINPDKLLKIEMMSLCCAQPTK</sequence>
<dbReference type="InterPro" id="IPR018003">
    <property type="entry name" value="Insecticidal_toxin/plasmid_vir"/>
</dbReference>
<proteinExistence type="predicted"/>
<dbReference type="Pfam" id="PF18276">
    <property type="entry name" value="TcA_TcB_BD"/>
    <property type="match status" value="1"/>
</dbReference>
<evidence type="ECO:0000259" key="4">
    <source>
        <dbReference type="Pfam" id="PF20220"/>
    </source>
</evidence>
<dbReference type="Pfam" id="PF18413">
    <property type="entry name" value="Neuraminidase"/>
    <property type="match status" value="1"/>
</dbReference>
<gene>
    <name evidence="5" type="ORF">MNB_SUP05-SYMBIONT-4-711</name>
</gene>
<evidence type="ECO:0000259" key="2">
    <source>
        <dbReference type="Pfam" id="PF18276"/>
    </source>
</evidence>
<name>A0A1W1DUD6_9ZZZZ</name>